<name>A0ABN5P0B8_RICJA</name>
<dbReference type="EMBL" id="CP032049">
    <property type="protein sequence ID" value="AXU06944.1"/>
    <property type="molecule type" value="Genomic_DNA"/>
</dbReference>
<reference evidence="1 2" key="1">
    <citation type="submission" date="2018-08" db="EMBL/GenBank/DDBJ databases">
        <title>Complete genomic DNA sequence of Rickettsia japonica in China.</title>
        <authorList>
            <person name="Lu Q."/>
            <person name="Li C."/>
        </authorList>
    </citation>
    <scope>NUCLEOTIDE SEQUENCE [LARGE SCALE GENOMIC DNA]</scope>
    <source>
        <strain evidence="1 2">LA4/2015</strain>
    </source>
</reference>
<sequence>MPYNSGYSAIRLYIRLYFNCMNIYLKYSSHFTFKRTSSTKNYFMLAQNNLINFYTINIPPFTCIV</sequence>
<proteinExistence type="predicted"/>
<gene>
    <name evidence="1" type="ORF">D0Z68_06760</name>
</gene>
<evidence type="ECO:0000313" key="1">
    <source>
        <dbReference type="EMBL" id="AXU06944.1"/>
    </source>
</evidence>
<organism evidence="1 2">
    <name type="scientific">Rickettsia japonica</name>
    <dbReference type="NCBI Taxonomy" id="35790"/>
    <lineage>
        <taxon>Bacteria</taxon>
        <taxon>Pseudomonadati</taxon>
        <taxon>Pseudomonadota</taxon>
        <taxon>Alphaproteobacteria</taxon>
        <taxon>Rickettsiales</taxon>
        <taxon>Rickettsiaceae</taxon>
        <taxon>Rickettsieae</taxon>
        <taxon>Rickettsia</taxon>
        <taxon>spotted fever group</taxon>
    </lineage>
</organism>
<protein>
    <recommendedName>
        <fullName evidence="3">Palindromic element RPE4 domain-containing protein</fullName>
    </recommendedName>
</protein>
<dbReference type="Proteomes" id="UP000258667">
    <property type="component" value="Chromosome"/>
</dbReference>
<keyword evidence="2" id="KW-1185">Reference proteome</keyword>
<evidence type="ECO:0000313" key="2">
    <source>
        <dbReference type="Proteomes" id="UP000258667"/>
    </source>
</evidence>
<accession>A0ABN5P0B8</accession>
<evidence type="ECO:0008006" key="3">
    <source>
        <dbReference type="Google" id="ProtNLM"/>
    </source>
</evidence>